<sequence>MDSISNLPLLEIAGEDDSLLFNVSAASTDVFSCSPLLSLRSNPPQSGYEGREGGGGDADSETSENPSSSLGENANKENADWNKPQKLSVETQKMKRKKRGGGYNLRKSLAWDRAFFTEQGVLNAVELSMISGAATAKAGLNLEAIQEEESVNNSIELQEIEENLFMHSSDAAPVNDRKIGLSPKHGALAKASPAPVTLAKRKVLTVNDTVGNRAKRNACPRLPVASSSLKKPDMKAPNKELKRNRIPGPTLNVFATATTTRSGITSFSKSNAHPIPVTNVQKNAGVKGLSKIPKTAPSKSKVGLADKCSVSRTLAQRTWRHLDNTVSETHPPSRMHQSETEANKVSEARLPQGVSDIGEKKQQAQFQATKSSGLRMPSPSLGFFSLSQAKAPGAQSQLQKSSKLTNIETKSVIEARLPHAPGVRSKIAKGATKNCIEELSRLDVKSEASMQVDNKQMAGVEVEHNSMGSEKMAKQEKVETILEDVNIKPKEQGELHRIEKDSNVDDVVFPRHEMKLLTKSGTQEQLEKEVDHLDVFSKGYQSIFQEQQSMHYHGIQRTSIVGSITNTVHSAMGQDEDEQIKLPGYDVLTSNETSVLLERHDTSFKDRRLSEEFKEHRSVKTAFINSSLNDSSETDLGGSIQEIHFKNTEEVNGGDADFVTSGGDARVCLLDRNLPDECHETNGSNLEAVNQQLPGEQLETASTSIVGEISSKENESHVNSCQVVHIISSKCSPQKSVQEINCPAESEKKIAKIEDCQFPQIISSKCSPQKSVQEINCPAESEKKMAKIEECQFPVDGQSGFIQTRPVLEGCELVIVSKAMQDSTQAFELNRLSKDCITISATACNTEVSNVSQESRPFHENNLENLHFTSQQCPMEKYDFDSIENEMSTDNCCMISELQHRDEGSSRDASTHYDVLCEDENSVLNHGHLVDQRKFSEVSADFISNTNDSISCGAEKSSCSLQHTLLAQLVQEVDHTNRETEESHVEDAQVQSFNENTVAYNCNSKPCFVIDENSHVSDFQRTIAVGGVDSENVNSVLHLDGDWLPTSIASSEEINMSEGVLEGCDIYISEHNTSNHQIQAVPENKDRNLDVDEKEELMNNVNEGSFDILPLVEVQLNDKIISSECDSTVQVSTDSLTPVVAWKSEEHCALSERSNLPASGNLTFNTIIPQVCEISSMDSKTFSDEAEINVFDKHELSNTDVSRPSQGGIYFAQDNNIIHLKKSVTKSQQEVPTVKPPPTAASLSDQWLAATTGELNQNSPSGGGWPETSSATACDTKLSNDGFNRDASTHSNVERDVAGNFEQQDSMIIYSKANEMLYEYESLLPNCDNLVDQKEFCEVSADFISNTENSIGRGAEKPSCHLPQALLAQFVQECVQSNREIEESHLEDAQVSAAFISNSNGSIGSGAEEPSSHLQHTILAQFVQEFDYHSKEIEESHLEDAQEQSFTENPVAFNCNSKYGLAVTNDKFPLADNNNINEDSHFSEFERPSAVGEDSQNVNILHSDGDWLPTKVTFSEEIKKPNLSEGALEGRDIHSSEHNISNHHIQAMPENKDENIDVDERAVLLQMEDAKKGSDTLPVVEVQLNDQVVSSECESSVEVSKDSRTQVIARKSEEHCSLSESSNVPALDNLTINIRIPQVCVASSLNSIRPSDEFETNIFEEDGFPNSDMQLQSKDNIFSAEDISKKIHLQNSATKSKQEVPTVKPPPNVAPFSDEWLAAIEAAGEEILTIKSGAVQNSPPEKPQQEPSPWSPVRRKNQSLGPFDCTKHNIQH</sequence>
<evidence type="ECO:0000256" key="1">
    <source>
        <dbReference type="SAM" id="MobiDB-lite"/>
    </source>
</evidence>
<feature type="region of interest" description="Disordered" evidence="1">
    <location>
        <begin position="323"/>
        <end position="346"/>
    </location>
</feature>
<feature type="region of interest" description="Disordered" evidence="1">
    <location>
        <begin position="1253"/>
        <end position="1298"/>
    </location>
</feature>
<keyword evidence="3" id="KW-1185">Reference proteome</keyword>
<dbReference type="InterPro" id="IPR045882">
    <property type="entry name" value="GPT1/2"/>
</dbReference>
<feature type="region of interest" description="Disordered" evidence="1">
    <location>
        <begin position="35"/>
        <end position="100"/>
    </location>
</feature>
<evidence type="ECO:0000313" key="2">
    <source>
        <dbReference type="EMBL" id="KAL2328667.1"/>
    </source>
</evidence>
<gene>
    <name evidence="2" type="ORF">Fmac_022094</name>
</gene>
<feature type="region of interest" description="Disordered" evidence="1">
    <location>
        <begin position="1731"/>
        <end position="1772"/>
    </location>
</feature>
<comment type="caution">
    <text evidence="2">The sequence shown here is derived from an EMBL/GenBank/DDBJ whole genome shotgun (WGS) entry which is preliminary data.</text>
</comment>
<dbReference type="PANTHER" id="PTHR33737:SF19">
    <property type="entry name" value="BNAA10G12980D PROTEIN"/>
    <property type="match status" value="1"/>
</dbReference>
<dbReference type="EMBL" id="JBGMDY010000007">
    <property type="protein sequence ID" value="KAL2328667.1"/>
    <property type="molecule type" value="Genomic_DNA"/>
</dbReference>
<feature type="compositionally biased region" description="Basic and acidic residues" evidence="1">
    <location>
        <begin position="230"/>
        <end position="243"/>
    </location>
</feature>
<feature type="compositionally biased region" description="Polar residues" evidence="1">
    <location>
        <begin position="63"/>
        <end position="72"/>
    </location>
</feature>
<name>A0ABD1LZ12_9FABA</name>
<reference evidence="2 3" key="1">
    <citation type="submission" date="2024-08" db="EMBL/GenBank/DDBJ databases">
        <title>Insights into the chromosomal genome structure of Flemingia macrophylla.</title>
        <authorList>
            <person name="Ding Y."/>
            <person name="Zhao Y."/>
            <person name="Bi W."/>
            <person name="Wu M."/>
            <person name="Zhao G."/>
            <person name="Gong Y."/>
            <person name="Li W."/>
            <person name="Zhang P."/>
        </authorList>
    </citation>
    <scope>NUCLEOTIDE SEQUENCE [LARGE SCALE GENOMIC DNA]</scope>
    <source>
        <strain evidence="2">DYQJB</strain>
        <tissue evidence="2">Leaf</tissue>
    </source>
</reference>
<dbReference type="PANTHER" id="PTHR33737">
    <property type="entry name" value="OS05G0121800 PROTEIN"/>
    <property type="match status" value="1"/>
</dbReference>
<dbReference type="Proteomes" id="UP001603857">
    <property type="component" value="Unassembled WGS sequence"/>
</dbReference>
<feature type="compositionally biased region" description="Basic and acidic residues" evidence="1">
    <location>
        <begin position="336"/>
        <end position="346"/>
    </location>
</feature>
<feature type="compositionally biased region" description="Basic and acidic residues" evidence="1">
    <location>
        <begin position="1283"/>
        <end position="1297"/>
    </location>
</feature>
<organism evidence="2 3">
    <name type="scientific">Flemingia macrophylla</name>
    <dbReference type="NCBI Taxonomy" id="520843"/>
    <lineage>
        <taxon>Eukaryota</taxon>
        <taxon>Viridiplantae</taxon>
        <taxon>Streptophyta</taxon>
        <taxon>Embryophyta</taxon>
        <taxon>Tracheophyta</taxon>
        <taxon>Spermatophyta</taxon>
        <taxon>Magnoliopsida</taxon>
        <taxon>eudicotyledons</taxon>
        <taxon>Gunneridae</taxon>
        <taxon>Pentapetalae</taxon>
        <taxon>rosids</taxon>
        <taxon>fabids</taxon>
        <taxon>Fabales</taxon>
        <taxon>Fabaceae</taxon>
        <taxon>Papilionoideae</taxon>
        <taxon>50 kb inversion clade</taxon>
        <taxon>NPAAA clade</taxon>
        <taxon>indigoferoid/millettioid clade</taxon>
        <taxon>Phaseoleae</taxon>
        <taxon>Flemingia</taxon>
    </lineage>
</organism>
<protein>
    <submittedName>
        <fullName evidence="2">Uncharacterized protein</fullName>
    </submittedName>
</protein>
<evidence type="ECO:0000313" key="3">
    <source>
        <dbReference type="Proteomes" id="UP001603857"/>
    </source>
</evidence>
<feature type="compositionally biased region" description="Polar residues" evidence="1">
    <location>
        <begin position="1267"/>
        <end position="1282"/>
    </location>
</feature>
<proteinExistence type="predicted"/>
<feature type="region of interest" description="Disordered" evidence="1">
    <location>
        <begin position="224"/>
        <end position="246"/>
    </location>
</feature>
<accession>A0ABD1LZ12</accession>
<feature type="region of interest" description="Disordered" evidence="1">
    <location>
        <begin position="1690"/>
        <end position="1709"/>
    </location>
</feature>